<dbReference type="CDD" id="cd05389">
    <property type="entry name" value="CobQ_N"/>
    <property type="match status" value="1"/>
</dbReference>
<dbReference type="RefSeq" id="WP_274139361.1">
    <property type="nucleotide sequence ID" value="NZ_JAJUBB010000001.1"/>
</dbReference>
<dbReference type="InterPro" id="IPR002586">
    <property type="entry name" value="CobQ/CobB/MinD/ParA_Nub-bd_dom"/>
</dbReference>
<reference evidence="10" key="1">
    <citation type="submission" date="2021-12" db="EMBL/GenBank/DDBJ databases">
        <title>Enterovibrio ZSDZ35 sp. nov. and Enterovibrio ZSDZ42 sp. nov., isolated from coastal seawater in Qingdao.</title>
        <authorList>
            <person name="Zhang P."/>
        </authorList>
    </citation>
    <scope>NUCLEOTIDE SEQUENCE</scope>
    <source>
        <strain evidence="10">ZSDZ35</strain>
    </source>
</reference>
<keyword evidence="5 7" id="KW-0315">Glutamine amidotransferase</keyword>
<evidence type="ECO:0000256" key="5">
    <source>
        <dbReference type="ARBA" id="ARBA00022962"/>
    </source>
</evidence>
<comment type="function">
    <text evidence="6 7">Catalyzes amidations at positions B, D, E, and G on adenosylcobyrinic A,C-diamide. NH(2) groups are provided by glutamine, and one molecule of ATP is hydrogenolyzed for each amidation.</text>
</comment>
<keyword evidence="4 7" id="KW-0169">Cobalamin biosynthesis</keyword>
<dbReference type="InterPro" id="IPR011698">
    <property type="entry name" value="GATase_3"/>
</dbReference>
<protein>
    <recommendedName>
        <fullName evidence="3 7">Cobyric acid synthase</fullName>
    </recommendedName>
</protein>
<dbReference type="SUPFAM" id="SSF52540">
    <property type="entry name" value="P-loop containing nucleoside triphosphate hydrolases"/>
    <property type="match status" value="1"/>
</dbReference>
<evidence type="ECO:0000256" key="2">
    <source>
        <dbReference type="ARBA" id="ARBA00006205"/>
    </source>
</evidence>
<comment type="caution">
    <text evidence="10">The sequence shown here is derived from an EMBL/GenBank/DDBJ whole genome shotgun (WGS) entry which is preliminary data.</text>
</comment>
<dbReference type="CDD" id="cd01750">
    <property type="entry name" value="GATase1_CobQ"/>
    <property type="match status" value="1"/>
</dbReference>
<dbReference type="InterPro" id="IPR027417">
    <property type="entry name" value="P-loop_NTPase"/>
</dbReference>
<dbReference type="Proteomes" id="UP001149821">
    <property type="component" value="Unassembled WGS sequence"/>
</dbReference>
<dbReference type="PANTHER" id="PTHR21343:SF1">
    <property type="entry name" value="COBYRIC ACID SYNTHASE"/>
    <property type="match status" value="1"/>
</dbReference>
<evidence type="ECO:0000259" key="9">
    <source>
        <dbReference type="Pfam" id="PF07685"/>
    </source>
</evidence>
<proteinExistence type="inferred from homology"/>
<evidence type="ECO:0000313" key="11">
    <source>
        <dbReference type="Proteomes" id="UP001149821"/>
    </source>
</evidence>
<gene>
    <name evidence="7" type="primary">cobQ</name>
    <name evidence="10" type="ORF">LRP49_00095</name>
</gene>
<feature type="domain" description="CobQ/CobB/MinD/ParA nucleotide binding" evidence="8">
    <location>
        <begin position="8"/>
        <end position="234"/>
    </location>
</feature>
<dbReference type="PROSITE" id="PS51274">
    <property type="entry name" value="GATASE_COBBQ"/>
    <property type="match status" value="1"/>
</dbReference>
<dbReference type="PANTHER" id="PTHR21343">
    <property type="entry name" value="DETHIOBIOTIN SYNTHETASE"/>
    <property type="match status" value="1"/>
</dbReference>
<dbReference type="InterPro" id="IPR029062">
    <property type="entry name" value="Class_I_gatase-like"/>
</dbReference>
<dbReference type="NCBIfam" id="NF001989">
    <property type="entry name" value="PRK00784.1"/>
    <property type="match status" value="1"/>
</dbReference>
<evidence type="ECO:0000313" key="10">
    <source>
        <dbReference type="EMBL" id="MDD1779579.1"/>
    </source>
</evidence>
<feature type="active site" description="Nucleophile" evidence="7">
    <location>
        <position position="334"/>
    </location>
</feature>
<evidence type="ECO:0000256" key="4">
    <source>
        <dbReference type="ARBA" id="ARBA00022573"/>
    </source>
</evidence>
<comment type="pathway">
    <text evidence="1 7">Cofactor biosynthesis; adenosylcobalamin biosynthesis.</text>
</comment>
<evidence type="ECO:0000256" key="3">
    <source>
        <dbReference type="ARBA" id="ARBA00019833"/>
    </source>
</evidence>
<dbReference type="InterPro" id="IPR047045">
    <property type="entry name" value="CobQ_N"/>
</dbReference>
<feature type="active site" evidence="7">
    <location>
        <position position="431"/>
    </location>
</feature>
<comment type="similarity">
    <text evidence="2 7">Belongs to the CobB/CobQ family. CobQ subfamily.</text>
</comment>
<dbReference type="NCBIfam" id="TIGR00313">
    <property type="entry name" value="cobQ"/>
    <property type="match status" value="1"/>
</dbReference>
<feature type="domain" description="CobB/CobQ-like glutamine amidotransferase" evidence="9">
    <location>
        <begin position="255"/>
        <end position="437"/>
    </location>
</feature>
<dbReference type="SUPFAM" id="SSF52317">
    <property type="entry name" value="Class I glutamine amidotransferase-like"/>
    <property type="match status" value="1"/>
</dbReference>
<organism evidence="10 11">
    <name type="scientific">Enterovibrio qingdaonensis</name>
    <dbReference type="NCBI Taxonomy" id="2899818"/>
    <lineage>
        <taxon>Bacteria</taxon>
        <taxon>Pseudomonadati</taxon>
        <taxon>Pseudomonadota</taxon>
        <taxon>Gammaproteobacteria</taxon>
        <taxon>Vibrionales</taxon>
        <taxon>Vibrionaceae</taxon>
        <taxon>Enterovibrio</taxon>
    </lineage>
</organism>
<dbReference type="Gene3D" id="3.40.50.880">
    <property type="match status" value="1"/>
</dbReference>
<evidence type="ECO:0000259" key="8">
    <source>
        <dbReference type="Pfam" id="PF01656"/>
    </source>
</evidence>
<accession>A0ABT5QG07</accession>
<name>A0ABT5QG07_9GAMM</name>
<dbReference type="Gene3D" id="3.40.50.300">
    <property type="entry name" value="P-loop containing nucleotide triphosphate hydrolases"/>
    <property type="match status" value="1"/>
</dbReference>
<dbReference type="Pfam" id="PF01656">
    <property type="entry name" value="CbiA"/>
    <property type="match status" value="1"/>
</dbReference>
<evidence type="ECO:0000256" key="6">
    <source>
        <dbReference type="ARBA" id="ARBA00025166"/>
    </source>
</evidence>
<keyword evidence="11" id="KW-1185">Reference proteome</keyword>
<sequence length="483" mass="51904">MLSTHNALMIQGTTSDAGKSVLVAGLGRVLARKGVSVAPFKSQNMALNSAVTADGGEIGRAQAFQAFACGVEPSVHMNPILLKPDSDCSAQVIIQGKASVSMQAIGFQAYKELAMGPILESFNILQDRFDCVLIEGAGSPAEVNLREHDVANMGFAEEADVPVIIVADIDRGGVLAHLLGTLECLSQSERERVIGFVINRFRGDLELLKPGLRWLEEKTGKPVLGVVPYLQGLNLDAEDAIDVTQNIDDSQPVLNVAVPVFPRISNHTDFDALRFHPNVNLQFVGPGEKIPGCDLIVLPGSKNVISDLTALREYGWDKAIAKHLRYGGKVIGICGGYQMLGQCIRDPHQIEGSIDLAQGLGFLEAESVIEKEKVLLQKEGRISLNGQSVNVVGYEIHMGITTTVGDAVIVTQESVDGLVSADNNVFGTYWHGLFDSPDACSLILRWAGLDSQSGIDVIAERERSINALADALEDSINLQMIWG</sequence>
<dbReference type="HAMAP" id="MF_00028">
    <property type="entry name" value="CobQ"/>
    <property type="match status" value="1"/>
</dbReference>
<dbReference type="EMBL" id="JAJUBB010000001">
    <property type="protein sequence ID" value="MDD1779579.1"/>
    <property type="molecule type" value="Genomic_DNA"/>
</dbReference>
<dbReference type="Pfam" id="PF07685">
    <property type="entry name" value="GATase_3"/>
    <property type="match status" value="1"/>
</dbReference>
<evidence type="ECO:0000256" key="7">
    <source>
        <dbReference type="HAMAP-Rule" id="MF_00028"/>
    </source>
</evidence>
<evidence type="ECO:0000256" key="1">
    <source>
        <dbReference type="ARBA" id="ARBA00004953"/>
    </source>
</evidence>
<dbReference type="InterPro" id="IPR033949">
    <property type="entry name" value="CobQ_GATase1"/>
</dbReference>
<dbReference type="InterPro" id="IPR004459">
    <property type="entry name" value="CobQ_synth"/>
</dbReference>